<comment type="caution">
    <text evidence="2">The sequence shown here is derived from an EMBL/GenBank/DDBJ whole genome shotgun (WGS) entry which is preliminary data.</text>
</comment>
<reference evidence="2 3" key="1">
    <citation type="submission" date="2019-08" db="EMBL/GenBank/DDBJ databases">
        <title>Bioinformatics analysis of the strain L3 and L5.</title>
        <authorList>
            <person name="Li X."/>
        </authorList>
    </citation>
    <scope>NUCLEOTIDE SEQUENCE [LARGE SCALE GENOMIC DNA]</scope>
    <source>
        <strain evidence="2 3">L5</strain>
    </source>
</reference>
<dbReference type="InterPro" id="IPR006522">
    <property type="entry name" value="Phage_virion_morphogenesis"/>
</dbReference>
<dbReference type="NCBIfam" id="TIGR01635">
    <property type="entry name" value="tail_comp_S"/>
    <property type="match status" value="1"/>
</dbReference>
<evidence type="ECO:0000256" key="1">
    <source>
        <dbReference type="SAM" id="MobiDB-lite"/>
    </source>
</evidence>
<dbReference type="RefSeq" id="WP_149328939.1">
    <property type="nucleotide sequence ID" value="NZ_VTPY01000005.1"/>
</dbReference>
<name>A0A7V7KH23_9GAMM</name>
<feature type="region of interest" description="Disordered" evidence="1">
    <location>
        <begin position="38"/>
        <end position="65"/>
    </location>
</feature>
<dbReference type="Proteomes" id="UP000486760">
    <property type="component" value="Unassembled WGS sequence"/>
</dbReference>
<dbReference type="EMBL" id="VTPY01000005">
    <property type="protein sequence ID" value="KAA0011197.1"/>
    <property type="molecule type" value="Genomic_DNA"/>
</dbReference>
<proteinExistence type="predicted"/>
<protein>
    <submittedName>
        <fullName evidence="2">Phage virion morphogenesis protein</fullName>
    </submittedName>
</protein>
<keyword evidence="3" id="KW-1185">Reference proteome</keyword>
<gene>
    <name evidence="2" type="ORF">F0A17_13815</name>
</gene>
<evidence type="ECO:0000313" key="3">
    <source>
        <dbReference type="Proteomes" id="UP000486760"/>
    </source>
</evidence>
<organism evidence="2 3">
    <name type="scientific">Billgrantia pellis</name>
    <dbReference type="NCBI Taxonomy" id="2606936"/>
    <lineage>
        <taxon>Bacteria</taxon>
        <taxon>Pseudomonadati</taxon>
        <taxon>Pseudomonadota</taxon>
        <taxon>Gammaproteobacteria</taxon>
        <taxon>Oceanospirillales</taxon>
        <taxon>Halomonadaceae</taxon>
        <taxon>Billgrantia</taxon>
    </lineage>
</organism>
<accession>A0A7V7KH23</accession>
<evidence type="ECO:0000313" key="2">
    <source>
        <dbReference type="EMBL" id="KAA0011197.1"/>
    </source>
</evidence>
<dbReference type="Pfam" id="PF05069">
    <property type="entry name" value="Phage_tail_S"/>
    <property type="match status" value="1"/>
</dbReference>
<sequence length="156" mass="17819">MADDLQQLADWAAPLLAKLEARERRALARTIAQDLRRNQRARIRAQRNPDGTPYAPRQPQRLRGRQGAIRRRAMFAKLSTAKWLKATVQGDTAVLGFFGSVARIARTHQLGLRDRVSRNGPTVEYPQRELLGFTAQDRTRIHDLLIDHLIRPGQRV</sequence>
<dbReference type="AlphaFoldDB" id="A0A7V7KH23"/>